<dbReference type="InterPro" id="IPR007224">
    <property type="entry name" value="TIF_Rrn11"/>
</dbReference>
<dbReference type="Pfam" id="PF04090">
    <property type="entry name" value="Rrn11"/>
    <property type="match status" value="1"/>
</dbReference>
<dbReference type="GO" id="GO:0070860">
    <property type="term" value="C:RNA polymerase I core factor complex"/>
    <property type="evidence" value="ECO:0007669"/>
    <property type="project" value="TreeGrafter"/>
</dbReference>
<dbReference type="InterPro" id="IPR011990">
    <property type="entry name" value="TPR-like_helical_dom_sf"/>
</dbReference>
<organism evidence="2 3">
    <name type="scientific">Malassezia psittaci</name>
    <dbReference type="NCBI Taxonomy" id="1821823"/>
    <lineage>
        <taxon>Eukaryota</taxon>
        <taxon>Fungi</taxon>
        <taxon>Dikarya</taxon>
        <taxon>Basidiomycota</taxon>
        <taxon>Ustilaginomycotina</taxon>
        <taxon>Malasseziomycetes</taxon>
        <taxon>Malasseziales</taxon>
        <taxon>Malasseziaceae</taxon>
        <taxon>Malassezia</taxon>
    </lineage>
</organism>
<dbReference type="InterPro" id="IPR053029">
    <property type="entry name" value="RNA_pol_I-specific_init_factor"/>
</dbReference>
<evidence type="ECO:0008006" key="4">
    <source>
        <dbReference type="Google" id="ProtNLM"/>
    </source>
</evidence>
<dbReference type="GO" id="GO:0017025">
    <property type="term" value="F:TBP-class protein binding"/>
    <property type="evidence" value="ECO:0007669"/>
    <property type="project" value="TreeGrafter"/>
</dbReference>
<dbReference type="EMBL" id="CP118380">
    <property type="protein sequence ID" value="WFD44844.1"/>
    <property type="molecule type" value="Genomic_DNA"/>
</dbReference>
<dbReference type="GO" id="GO:0001164">
    <property type="term" value="F:RNA polymerase I core promoter sequence-specific DNA binding"/>
    <property type="evidence" value="ECO:0007669"/>
    <property type="project" value="InterPro"/>
</dbReference>
<evidence type="ECO:0000313" key="3">
    <source>
        <dbReference type="Proteomes" id="UP001214628"/>
    </source>
</evidence>
<reference evidence="2" key="1">
    <citation type="submission" date="2023-02" db="EMBL/GenBank/DDBJ databases">
        <title>Mating type loci evolution in Malassezia.</title>
        <authorList>
            <person name="Coelho M.A."/>
        </authorList>
    </citation>
    <scope>NUCLEOTIDE SEQUENCE</scope>
    <source>
        <strain evidence="2">CBS 14136</strain>
    </source>
</reference>
<feature type="region of interest" description="Disordered" evidence="1">
    <location>
        <begin position="311"/>
        <end position="364"/>
    </location>
</feature>
<dbReference type="GO" id="GO:0042790">
    <property type="term" value="P:nucleolar large rRNA transcription by RNA polymerase I"/>
    <property type="evidence" value="ECO:0007669"/>
    <property type="project" value="TreeGrafter"/>
</dbReference>
<protein>
    <recommendedName>
        <fullName evidence="4">RNA polymerase I-specific transcription initiation factor rrn11</fullName>
    </recommendedName>
</protein>
<evidence type="ECO:0000313" key="2">
    <source>
        <dbReference type="EMBL" id="WFD44844.1"/>
    </source>
</evidence>
<sequence length="412" mass="46824">MEQALFQPPPAYMDSHDIVYSHGLASTSYLTPYSSPPDPRAVNLRAWLNQRRRHVRRLYDLLQLQLLHNDHKRAARCLRLLLRSTEWRPIELWTMGLEVVGMAHNKSEYCTRYLQQLSRARPVLRPYLFPHLIREWIATERYDEAVEELNSVITSFPYRHNPQLHAYLGLLTLFMGTSDSRGKASEASDLDSVLVPCAVASCVSTSVRTTARTHFENAIKVAEKYTRVQDHALQHRLLMHQKRQIRTAKLAEAHKERMWRSLRDDGWMFFDSSAYQMHSPTDSSNKQGTDLAAEDSTGEFTDKQFPSASYFALDSSGDSDSNEDSASSSGEIYEGPERGPISSRSTSPVVEEEVHQDSTPSSVISDSISSAHLSIPGVQWAEHVSKIYLDLLTTSQSTLPTRRSWRTDHSTS</sequence>
<dbReference type="Proteomes" id="UP001214628">
    <property type="component" value="Chromosome 6"/>
</dbReference>
<dbReference type="Gene3D" id="1.25.40.10">
    <property type="entry name" value="Tetratricopeptide repeat domain"/>
    <property type="match status" value="1"/>
</dbReference>
<keyword evidence="3" id="KW-1185">Reference proteome</keyword>
<accession>A0AAF0FDM8</accession>
<dbReference type="AlphaFoldDB" id="A0AAF0FDM8"/>
<name>A0AAF0FDM8_9BASI</name>
<feature type="compositionally biased region" description="Low complexity" evidence="1">
    <location>
        <begin position="314"/>
        <end position="329"/>
    </location>
</feature>
<evidence type="ECO:0000256" key="1">
    <source>
        <dbReference type="SAM" id="MobiDB-lite"/>
    </source>
</evidence>
<gene>
    <name evidence="2" type="ORF">MPSI1_003515</name>
</gene>
<dbReference type="GO" id="GO:0001181">
    <property type="term" value="F:RNA polymerase I general transcription initiation factor activity"/>
    <property type="evidence" value="ECO:0007669"/>
    <property type="project" value="InterPro"/>
</dbReference>
<dbReference type="PANTHER" id="PTHR28244:SF1">
    <property type="entry name" value="RNA POLYMERASE I-SPECIFIC TRANSCRIPTION INITIATION FACTOR RRN11"/>
    <property type="match status" value="1"/>
</dbReference>
<proteinExistence type="predicted"/>
<dbReference type="PANTHER" id="PTHR28244">
    <property type="entry name" value="RNA POLYMERASE I-SPECIFIC TRANSCRIPTION INITIATION FACTOR RRN11"/>
    <property type="match status" value="1"/>
</dbReference>